<accession>L5KVG6</accession>
<dbReference type="AlphaFoldDB" id="L5KVG6"/>
<protein>
    <submittedName>
        <fullName evidence="2">Uncharacterized protein</fullName>
    </submittedName>
</protein>
<evidence type="ECO:0000313" key="3">
    <source>
        <dbReference type="Proteomes" id="UP000010552"/>
    </source>
</evidence>
<organism evidence="2 3">
    <name type="scientific">Pteropus alecto</name>
    <name type="common">Black flying fox</name>
    <dbReference type="NCBI Taxonomy" id="9402"/>
    <lineage>
        <taxon>Eukaryota</taxon>
        <taxon>Metazoa</taxon>
        <taxon>Chordata</taxon>
        <taxon>Craniata</taxon>
        <taxon>Vertebrata</taxon>
        <taxon>Euteleostomi</taxon>
        <taxon>Mammalia</taxon>
        <taxon>Eutheria</taxon>
        <taxon>Laurasiatheria</taxon>
        <taxon>Chiroptera</taxon>
        <taxon>Yinpterochiroptera</taxon>
        <taxon>Pteropodoidea</taxon>
        <taxon>Pteropodidae</taxon>
        <taxon>Pteropodinae</taxon>
        <taxon>Pteropus</taxon>
    </lineage>
</organism>
<keyword evidence="3" id="KW-1185">Reference proteome</keyword>
<evidence type="ECO:0000256" key="1">
    <source>
        <dbReference type="SAM" id="MobiDB-lite"/>
    </source>
</evidence>
<dbReference type="EMBL" id="KB030537">
    <property type="protein sequence ID" value="ELK15387.1"/>
    <property type="molecule type" value="Genomic_DNA"/>
</dbReference>
<evidence type="ECO:0000313" key="2">
    <source>
        <dbReference type="EMBL" id="ELK15387.1"/>
    </source>
</evidence>
<reference evidence="3" key="1">
    <citation type="journal article" date="2013" name="Science">
        <title>Comparative analysis of bat genomes provides insight into the evolution of flight and immunity.</title>
        <authorList>
            <person name="Zhang G."/>
            <person name="Cowled C."/>
            <person name="Shi Z."/>
            <person name="Huang Z."/>
            <person name="Bishop-Lilly K.A."/>
            <person name="Fang X."/>
            <person name="Wynne J.W."/>
            <person name="Xiong Z."/>
            <person name="Baker M.L."/>
            <person name="Zhao W."/>
            <person name="Tachedjian M."/>
            <person name="Zhu Y."/>
            <person name="Zhou P."/>
            <person name="Jiang X."/>
            <person name="Ng J."/>
            <person name="Yang L."/>
            <person name="Wu L."/>
            <person name="Xiao J."/>
            <person name="Feng Y."/>
            <person name="Chen Y."/>
            <person name="Sun X."/>
            <person name="Zhang Y."/>
            <person name="Marsh G.A."/>
            <person name="Crameri G."/>
            <person name="Broder C.C."/>
            <person name="Frey K.G."/>
            <person name="Wang L.F."/>
            <person name="Wang J."/>
        </authorList>
    </citation>
    <scope>NUCLEOTIDE SEQUENCE [LARGE SCALE GENOMIC DNA]</scope>
</reference>
<dbReference type="PROSITE" id="PS51257">
    <property type="entry name" value="PROKAR_LIPOPROTEIN"/>
    <property type="match status" value="1"/>
</dbReference>
<feature type="region of interest" description="Disordered" evidence="1">
    <location>
        <begin position="1"/>
        <end position="24"/>
    </location>
</feature>
<dbReference type="InParanoid" id="L5KVG6"/>
<name>L5KVG6_PTEAL</name>
<sequence>MCSRRCTGRPMPLRQLRPPPPKATALSCPTLLSCPSSRSWPQNHLDAALVLSALSSS</sequence>
<dbReference type="Proteomes" id="UP000010552">
    <property type="component" value="Unassembled WGS sequence"/>
</dbReference>
<proteinExistence type="predicted"/>
<gene>
    <name evidence="2" type="ORF">PAL_GLEAN10011034</name>
</gene>